<feature type="region of interest" description="Disordered" evidence="1">
    <location>
        <begin position="42"/>
        <end position="63"/>
    </location>
</feature>
<evidence type="ECO:0000313" key="2">
    <source>
        <dbReference type="EMBL" id="ERG96220.1"/>
    </source>
</evidence>
<gene>
    <name evidence="2" type="ORF">J07HQW2_02695</name>
</gene>
<accession>U1NGG5</accession>
<dbReference type="Pfam" id="PF20368">
    <property type="entry name" value="DUF6663"/>
    <property type="match status" value="1"/>
</dbReference>
<dbReference type="AlphaFoldDB" id="U1NGG5"/>
<dbReference type="InterPro" id="IPR046604">
    <property type="entry name" value="DUF6663"/>
</dbReference>
<feature type="region of interest" description="Disordered" evidence="1">
    <location>
        <begin position="249"/>
        <end position="272"/>
    </location>
</feature>
<proteinExistence type="predicted"/>
<dbReference type="RefSeq" id="WP_021055688.1">
    <property type="nucleotide sequence ID" value="NZ_KE356561.1"/>
</dbReference>
<protein>
    <submittedName>
        <fullName evidence="2">Uncharacterized protein</fullName>
    </submittedName>
</protein>
<dbReference type="Proteomes" id="UP000030710">
    <property type="component" value="Unassembled WGS sequence"/>
</dbReference>
<dbReference type="HOGENOM" id="CLU_084116_0_0_2"/>
<organism evidence="2 3">
    <name type="scientific">Haloquadratum walsbyi J07HQW2</name>
    <dbReference type="NCBI Taxonomy" id="1238425"/>
    <lineage>
        <taxon>Archaea</taxon>
        <taxon>Methanobacteriati</taxon>
        <taxon>Methanobacteriota</taxon>
        <taxon>Stenosarchaea group</taxon>
        <taxon>Halobacteria</taxon>
        <taxon>Halobacteriales</taxon>
        <taxon>Haloferacaceae</taxon>
        <taxon>Haloquadratum</taxon>
    </lineage>
</organism>
<reference evidence="2 3" key="1">
    <citation type="journal article" date="2013" name="PLoS ONE">
        <title>Assembly-driven community genomics of a hypersaline microbial ecosystem.</title>
        <authorList>
            <person name="Podell S."/>
            <person name="Ugalde J.A."/>
            <person name="Narasingarao P."/>
            <person name="Banfield J.F."/>
            <person name="Heidelberg K.B."/>
            <person name="Allen E.E."/>
        </authorList>
    </citation>
    <scope>NUCLEOTIDE SEQUENCE [LARGE SCALE GENOMIC DNA]</scope>
    <source>
        <strain evidence="3">J07HQW2</strain>
    </source>
</reference>
<evidence type="ECO:0000256" key="1">
    <source>
        <dbReference type="SAM" id="MobiDB-lite"/>
    </source>
</evidence>
<name>U1NGG5_9EURY</name>
<sequence>MDVTTTAQYRVLGYPHKPTQLVLMACDETNEELQDLNADTNLHDVDDEMGDGDNCSGEDTARRDIASPSIDKFEPIYIDMTEYDTAIQSKVDTLELGYLIEATVKWTADGLRLTVVDVIAETNFIFYNEVTGIFEAATTTWKDAVAEGEGMGSRLTRGTDAKPNGALYVFAKQQDARDLTREFQTGVTPLEPLIRRVDEEETASVSVSPESTQPRAVFVLKPATEPFIIVYVVFRRNSMLAGTLHSTYGENSDNNVEGNQPGSTPSGPLQFE</sequence>
<dbReference type="eggNOG" id="arCOG06403">
    <property type="taxonomic scope" value="Archaea"/>
</dbReference>
<dbReference type="EMBL" id="KE356561">
    <property type="protein sequence ID" value="ERG96220.1"/>
    <property type="molecule type" value="Genomic_DNA"/>
</dbReference>
<evidence type="ECO:0000313" key="3">
    <source>
        <dbReference type="Proteomes" id="UP000030710"/>
    </source>
</evidence>